<sequence length="152" mass="17390">MDSLKKSLLELTGTFNTRMAEFQKDLKAVSPATSPTSNINAQFMTFRTFVLSALESLQVQVELLTRQQDEFEMRSRRKIILIHGVPEEKKENTSSLVTKILSEHLKFSQFSLSDYTRCHRLGSSAGNKPRAILVRFKDVLLRDKISSSGRYF</sequence>
<proteinExistence type="predicted"/>
<gene>
    <name evidence="1" type="ORF">DCHRY22_LOCUS13636</name>
</gene>
<dbReference type="EMBL" id="CAKASE010000080">
    <property type="protein sequence ID" value="CAG9580811.1"/>
    <property type="molecule type" value="Genomic_DNA"/>
</dbReference>
<comment type="caution">
    <text evidence="1">The sequence shown here is derived from an EMBL/GenBank/DDBJ whole genome shotgun (WGS) entry which is preliminary data.</text>
</comment>
<protein>
    <submittedName>
        <fullName evidence="1">(African queen) hypothetical protein</fullName>
    </submittedName>
</protein>
<organism evidence="1 2">
    <name type="scientific">Danaus chrysippus</name>
    <name type="common">African queen</name>
    <dbReference type="NCBI Taxonomy" id="151541"/>
    <lineage>
        <taxon>Eukaryota</taxon>
        <taxon>Metazoa</taxon>
        <taxon>Ecdysozoa</taxon>
        <taxon>Arthropoda</taxon>
        <taxon>Hexapoda</taxon>
        <taxon>Insecta</taxon>
        <taxon>Pterygota</taxon>
        <taxon>Neoptera</taxon>
        <taxon>Endopterygota</taxon>
        <taxon>Lepidoptera</taxon>
        <taxon>Glossata</taxon>
        <taxon>Ditrysia</taxon>
        <taxon>Papilionoidea</taxon>
        <taxon>Nymphalidae</taxon>
        <taxon>Danainae</taxon>
        <taxon>Danaini</taxon>
        <taxon>Danaina</taxon>
        <taxon>Danaus</taxon>
        <taxon>Anosia</taxon>
    </lineage>
</organism>
<name>A0A8J2W5P7_9NEOP</name>
<dbReference type="OrthoDB" id="6918678at2759"/>
<dbReference type="Gene3D" id="3.30.70.1820">
    <property type="entry name" value="L1 transposable element, RRM domain"/>
    <property type="match status" value="1"/>
</dbReference>
<reference evidence="1" key="1">
    <citation type="submission" date="2021-09" db="EMBL/GenBank/DDBJ databases">
        <authorList>
            <person name="Martin H S."/>
        </authorList>
    </citation>
    <scope>NUCLEOTIDE SEQUENCE</scope>
</reference>
<accession>A0A8J2W5P7</accession>
<evidence type="ECO:0000313" key="2">
    <source>
        <dbReference type="Proteomes" id="UP000789524"/>
    </source>
</evidence>
<evidence type="ECO:0000313" key="1">
    <source>
        <dbReference type="EMBL" id="CAG9580811.1"/>
    </source>
</evidence>
<keyword evidence="2" id="KW-1185">Reference proteome</keyword>
<dbReference type="AlphaFoldDB" id="A0A8J2W5P7"/>
<dbReference type="Proteomes" id="UP000789524">
    <property type="component" value="Unassembled WGS sequence"/>
</dbReference>